<dbReference type="GO" id="GO:0034335">
    <property type="term" value="F:DNA negative supercoiling activity"/>
    <property type="evidence" value="ECO:0007669"/>
    <property type="project" value="UniProtKB-ARBA"/>
</dbReference>
<reference evidence="10 11" key="1">
    <citation type="submission" date="2015-01" db="EMBL/GenBank/DDBJ databases">
        <title>Draft genome of the acidophilic iron oxidizer Acidithrix ferrooxidans strain Py-F3.</title>
        <authorList>
            <person name="Poehlein A."/>
            <person name="Eisen S."/>
            <person name="Schloemann M."/>
            <person name="Johnson B.D."/>
            <person name="Daniel R."/>
            <person name="Muehling M."/>
        </authorList>
    </citation>
    <scope>NUCLEOTIDE SEQUENCE [LARGE SCALE GENOMIC DNA]</scope>
    <source>
        <strain evidence="10 11">Py-F3</strain>
    </source>
</reference>
<dbReference type="GO" id="GO:0003677">
    <property type="term" value="F:DNA binding"/>
    <property type="evidence" value="ECO:0007669"/>
    <property type="project" value="UniProtKB-UniRule"/>
</dbReference>
<evidence type="ECO:0000256" key="5">
    <source>
        <dbReference type="ARBA" id="ARBA00023125"/>
    </source>
</evidence>
<dbReference type="PATRIC" id="fig|1280514.3.peg.2599"/>
<keyword evidence="6 8" id="KW-0413">Isomerase</keyword>
<comment type="catalytic activity">
    <reaction evidence="1 8">
        <text>ATP-dependent breakage, passage and rejoining of double-stranded DNA.</text>
        <dbReference type="EC" id="5.6.2.2"/>
    </reaction>
</comment>
<dbReference type="FunFam" id="3.90.199.10:FF:000001">
    <property type="entry name" value="DNA gyrase subunit A"/>
    <property type="match status" value="1"/>
</dbReference>
<evidence type="ECO:0000313" key="11">
    <source>
        <dbReference type="Proteomes" id="UP000032360"/>
    </source>
</evidence>
<dbReference type="Pfam" id="PF00521">
    <property type="entry name" value="DNA_topoisoIV"/>
    <property type="match status" value="1"/>
</dbReference>
<name>A0A0D8HH40_9ACTN</name>
<dbReference type="PROSITE" id="PS52040">
    <property type="entry name" value="TOPO_IIA"/>
    <property type="match status" value="1"/>
</dbReference>
<comment type="similarity">
    <text evidence="2">Belongs to the type II topoisomerase GyrA/ParC subunit family.</text>
</comment>
<keyword evidence="5 8" id="KW-0238">DNA-binding</keyword>
<evidence type="ECO:0000256" key="2">
    <source>
        <dbReference type="ARBA" id="ARBA00008263"/>
    </source>
</evidence>
<dbReference type="Proteomes" id="UP000032360">
    <property type="component" value="Unassembled WGS sequence"/>
</dbReference>
<dbReference type="PANTHER" id="PTHR43493:SF5">
    <property type="entry name" value="DNA GYRASE SUBUNIT A, CHLOROPLASTIC_MITOCHONDRIAL"/>
    <property type="match status" value="1"/>
</dbReference>
<dbReference type="NCBIfam" id="NF004044">
    <property type="entry name" value="PRK05561.1"/>
    <property type="match status" value="1"/>
</dbReference>
<evidence type="ECO:0000259" key="9">
    <source>
        <dbReference type="PROSITE" id="PS52040"/>
    </source>
</evidence>
<dbReference type="GO" id="GO:0006265">
    <property type="term" value="P:DNA topological change"/>
    <property type="evidence" value="ECO:0007669"/>
    <property type="project" value="UniProtKB-UniRule"/>
</dbReference>
<dbReference type="RefSeq" id="WP_235347729.1">
    <property type="nucleotide sequence ID" value="NZ_JXYS01000062.1"/>
</dbReference>
<dbReference type="Gene3D" id="1.10.268.10">
    <property type="entry name" value="Topoisomerase, domain 3"/>
    <property type="match status" value="1"/>
</dbReference>
<dbReference type="NCBIfam" id="TIGR01063">
    <property type="entry name" value="gyrA"/>
    <property type="match status" value="1"/>
</dbReference>
<evidence type="ECO:0000256" key="3">
    <source>
        <dbReference type="ARBA" id="ARBA00012895"/>
    </source>
</evidence>
<proteinExistence type="inferred from homology"/>
<dbReference type="InterPro" id="IPR006691">
    <property type="entry name" value="GyrA/parC_rep"/>
</dbReference>
<gene>
    <name evidence="10" type="primary">gyrA</name>
    <name evidence="10" type="ORF">AXFE_19800</name>
</gene>
<dbReference type="Gene3D" id="3.30.1360.40">
    <property type="match status" value="1"/>
</dbReference>
<dbReference type="SMART" id="SM00434">
    <property type="entry name" value="TOP4c"/>
    <property type="match status" value="1"/>
</dbReference>
<dbReference type="STRING" id="1280514.AXFE_19800"/>
<dbReference type="InterPro" id="IPR035516">
    <property type="entry name" value="Gyrase/topoIV_suA_C"/>
</dbReference>
<evidence type="ECO:0000256" key="7">
    <source>
        <dbReference type="ARBA" id="ARBA00063644"/>
    </source>
</evidence>
<dbReference type="InterPro" id="IPR013757">
    <property type="entry name" value="Topo_IIA_A_a_sf"/>
</dbReference>
<dbReference type="Gene3D" id="3.90.199.10">
    <property type="entry name" value="Topoisomerase II, domain 5"/>
    <property type="match status" value="1"/>
</dbReference>
<dbReference type="InterPro" id="IPR002205">
    <property type="entry name" value="Topo_IIA_dom_A"/>
</dbReference>
<evidence type="ECO:0000313" key="10">
    <source>
        <dbReference type="EMBL" id="KJF17169.1"/>
    </source>
</evidence>
<dbReference type="EMBL" id="JXYS01000062">
    <property type="protein sequence ID" value="KJF17169.1"/>
    <property type="molecule type" value="Genomic_DNA"/>
</dbReference>
<dbReference type="NCBIfam" id="NF004043">
    <property type="entry name" value="PRK05560.1"/>
    <property type="match status" value="1"/>
</dbReference>
<dbReference type="GO" id="GO:0009330">
    <property type="term" value="C:DNA topoisomerase type II (double strand cut, ATP-hydrolyzing) complex"/>
    <property type="evidence" value="ECO:0007669"/>
    <property type="project" value="TreeGrafter"/>
</dbReference>
<comment type="caution">
    <text evidence="10">The sequence shown here is derived from an EMBL/GenBank/DDBJ whole genome shotgun (WGS) entry which is preliminary data.</text>
</comment>
<dbReference type="AlphaFoldDB" id="A0A0D8HH40"/>
<sequence>MSPSTSDSDGGIIGSVEPIEIQEEMERSFLEYSMSVIVSRALPDARDGLKPVHRRILYSMFAEGLRPDRPHVKCSKVVGDVMGKFHPHGDSAIYEALVRMAQDFSLRHPLIDGHGNFGSPDPDTGAAAARYTECRLTPLALQLMSGIDEDTVDFIPNYDGSEQEPSVLPARFPNLLVNGSQGIAVGMATNIPPHNLEEVVDATIYLIDNPEATPDNLMTFVKGPDFPTGAQILGRAGIIDAYRTGRGSIKMRALAEIEETRTGGHRIVVTQIPYQTSVEQIERKVAELANNRELEGIREVQNDSAGRVNRLVIDLKRDANPNVVLNNLFKLTPMESRFSVNLLAIVDGVPRTLNLVQALRAYIDHQIEVVRRRSEFRLAKARARAHIVEGLLRCIDQLDAVITLIRASDDRQSARSGLMGEPFLFSEIQANHILDMTLGRLTRLGRTELENEILALRETIAFLESLLADDEAVNGVVKSELISVRDEFKNPRRTQIVTDPGDFSDEDLIEDEPRVVILTKSGYIKAMSSDSFRTQARGGKGVQGAKVKDEDVVSEVLHTNSHSYLLFFTNKGKVYRIKTHELGVRERTARGMALVNLLALDADESVATVLDTQTYYPDSFLVFFTRMGLVKKTRLAEYDKSRREGLIALALRDGDELVKVLVVAPDSDILVLTKHGMGIRFAESDVRPVGRSASGVRAIRLRIDDTVVAAIETGTRSEVLMVTGAGFAKRTKVARFSVQTRGGQGVRAIRLTHARGELVAAFATSANDEVIVVASGGTTIRTTVSSIADQGRDATGVKIIELDSTQFVSSVTPVVPIESE</sequence>
<feature type="active site" description="O-(5'-phospho-DNA)-tyrosine intermediate" evidence="8">
    <location>
        <position position="131"/>
    </location>
</feature>
<dbReference type="Pfam" id="PF03989">
    <property type="entry name" value="DNA_gyraseA_C"/>
    <property type="match status" value="6"/>
</dbReference>
<dbReference type="GO" id="GO:0005524">
    <property type="term" value="F:ATP binding"/>
    <property type="evidence" value="ECO:0007669"/>
    <property type="project" value="InterPro"/>
</dbReference>
<dbReference type="FunFam" id="3.30.1360.40:FF:000002">
    <property type="entry name" value="DNA gyrase subunit A"/>
    <property type="match status" value="1"/>
</dbReference>
<protein>
    <recommendedName>
        <fullName evidence="3">DNA topoisomerase (ATP-hydrolyzing)</fullName>
        <ecNumber evidence="3">5.6.2.2</ecNumber>
    </recommendedName>
</protein>
<dbReference type="SUPFAM" id="SSF56719">
    <property type="entry name" value="Type II DNA topoisomerase"/>
    <property type="match status" value="1"/>
</dbReference>
<dbReference type="InterPro" id="IPR013758">
    <property type="entry name" value="Topo_IIA_A/C_ab"/>
</dbReference>
<keyword evidence="4 8" id="KW-0799">Topoisomerase</keyword>
<feature type="domain" description="Topo IIA-type catalytic" evidence="9">
    <location>
        <begin position="42"/>
        <end position="508"/>
    </location>
</feature>
<dbReference type="InterPro" id="IPR013760">
    <property type="entry name" value="Topo_IIA-like_dom_sf"/>
</dbReference>
<dbReference type="InterPro" id="IPR050220">
    <property type="entry name" value="Type_II_DNA_Topoisomerases"/>
</dbReference>
<comment type="subunit">
    <text evidence="7">Heterotetramer composed of ParC and ParE.</text>
</comment>
<evidence type="ECO:0000256" key="1">
    <source>
        <dbReference type="ARBA" id="ARBA00000185"/>
    </source>
</evidence>
<evidence type="ECO:0000256" key="6">
    <source>
        <dbReference type="ARBA" id="ARBA00023235"/>
    </source>
</evidence>
<evidence type="ECO:0000256" key="8">
    <source>
        <dbReference type="PROSITE-ProRule" id="PRU01384"/>
    </source>
</evidence>
<keyword evidence="11" id="KW-1185">Reference proteome</keyword>
<organism evidence="10 11">
    <name type="scientific">Acidithrix ferrooxidans</name>
    <dbReference type="NCBI Taxonomy" id="1280514"/>
    <lineage>
        <taxon>Bacteria</taxon>
        <taxon>Bacillati</taxon>
        <taxon>Actinomycetota</taxon>
        <taxon>Acidimicrobiia</taxon>
        <taxon>Acidimicrobiales</taxon>
        <taxon>Acidimicrobiaceae</taxon>
        <taxon>Acidithrix</taxon>
    </lineage>
</organism>
<dbReference type="GO" id="GO:0005737">
    <property type="term" value="C:cytoplasm"/>
    <property type="evidence" value="ECO:0007669"/>
    <property type="project" value="TreeGrafter"/>
</dbReference>
<dbReference type="FunFam" id="2.120.10.90:FF:000005">
    <property type="entry name" value="DNA topoisomerase 4 subunit A"/>
    <property type="match status" value="1"/>
</dbReference>
<dbReference type="FunFam" id="1.10.268.10:FF:000001">
    <property type="entry name" value="DNA gyrase subunit A"/>
    <property type="match status" value="1"/>
</dbReference>
<evidence type="ECO:0000256" key="4">
    <source>
        <dbReference type="ARBA" id="ARBA00023029"/>
    </source>
</evidence>
<dbReference type="PANTHER" id="PTHR43493">
    <property type="entry name" value="DNA GYRASE/TOPOISOMERASE SUBUNIT A"/>
    <property type="match status" value="1"/>
</dbReference>
<accession>A0A0D8HH40</accession>
<dbReference type="EC" id="5.6.2.2" evidence="3"/>
<dbReference type="SUPFAM" id="SSF101904">
    <property type="entry name" value="GyrA/ParC C-terminal domain-like"/>
    <property type="match status" value="1"/>
</dbReference>
<dbReference type="Gene3D" id="2.120.10.90">
    <property type="entry name" value="DNA gyrase/topoisomerase IV, subunit A, C-terminal"/>
    <property type="match status" value="1"/>
</dbReference>
<dbReference type="CDD" id="cd00187">
    <property type="entry name" value="TOP4c"/>
    <property type="match status" value="1"/>
</dbReference>